<evidence type="ECO:0000313" key="1">
    <source>
        <dbReference type="EMBL" id="KUG16984.1"/>
    </source>
</evidence>
<protein>
    <submittedName>
        <fullName evidence="1">Uncharacterized protein</fullName>
    </submittedName>
</protein>
<sequence length="91" mass="10163">MKEGIDTFMESVEERAKMQLLAIEMAYNIKIRNKDDVARIIAAKSRDKSDVLMACTSISTWIARNGISGETVLPIDIVMQSMKAVNDIDRG</sequence>
<name>A0A0W8F7X1_9ZZZZ</name>
<dbReference type="EMBL" id="LNQE01001471">
    <property type="protein sequence ID" value="KUG16984.1"/>
    <property type="molecule type" value="Genomic_DNA"/>
</dbReference>
<gene>
    <name evidence="1" type="ORF">ASZ90_013347</name>
</gene>
<comment type="caution">
    <text evidence="1">The sequence shown here is derived from an EMBL/GenBank/DDBJ whole genome shotgun (WGS) entry which is preliminary data.</text>
</comment>
<reference evidence="1" key="1">
    <citation type="journal article" date="2015" name="Proc. Natl. Acad. Sci. U.S.A.">
        <title>Networks of energetic and metabolic interactions define dynamics in microbial communities.</title>
        <authorList>
            <person name="Embree M."/>
            <person name="Liu J.K."/>
            <person name="Al-Bassam M.M."/>
            <person name="Zengler K."/>
        </authorList>
    </citation>
    <scope>NUCLEOTIDE SEQUENCE</scope>
</reference>
<proteinExistence type="predicted"/>
<accession>A0A0W8F7X1</accession>
<dbReference type="AlphaFoldDB" id="A0A0W8F7X1"/>
<organism evidence="1">
    <name type="scientific">hydrocarbon metagenome</name>
    <dbReference type="NCBI Taxonomy" id="938273"/>
    <lineage>
        <taxon>unclassified sequences</taxon>
        <taxon>metagenomes</taxon>
        <taxon>ecological metagenomes</taxon>
    </lineage>
</organism>